<reference evidence="1 2" key="1">
    <citation type="submission" date="2018-05" db="EMBL/GenBank/DDBJ databases">
        <title>Lujinxingia marina gen. nov. sp. nov., a new facultative anaerobic member of the class Deltaproteobacteria, and proposal of Lujinxingaceae fam. nov.</title>
        <authorList>
            <person name="Li C.-M."/>
        </authorList>
    </citation>
    <scope>NUCLEOTIDE SEQUENCE [LARGE SCALE GENOMIC DNA]</scope>
    <source>
        <strain evidence="1 2">B210</strain>
    </source>
</reference>
<dbReference type="InterPro" id="IPR023614">
    <property type="entry name" value="Porin_dom_sf"/>
</dbReference>
<keyword evidence="2" id="KW-1185">Reference proteome</keyword>
<sequence length="400" mass="43373">MRMRYVHAVLMTLLTALWSIDARARGADAPRSDSSLRPTLLGEVDYRIYPAVEEGLSGFALARLRPGLVLEPVGWFRGVTRIEFAGKNPVILDAYARVSPQPWLDLNVGYSKPPLFASFVHEPTESLLFPDRGSVVSSFRVRRDLGVDIHFHPASMPVEGWVRVGNGNGSALGNDNALPAGYAALDLVFGRAHVARQGAKDKRTGLRVGAAALYERTEDREGIAGTTPMGFRYYRPVIVSGGRALVEAHLVGYLGPLRLSVEGAMAREDRSRDTDGNPSTPRVELPAIMSQGLSTELTWTLVGPLREVGSAPLPDVFFPGAEGSLEVAARYDGMWLGKGADDVEPGGSHGGAFALKWWPTNFLAASLAGYVTRYHAAAIERPDALWSWGGVLRTSFFWGS</sequence>
<protein>
    <recommendedName>
        <fullName evidence="3">Alginate export domain-containing protein</fullName>
    </recommendedName>
</protein>
<dbReference type="Gene3D" id="2.40.160.10">
    <property type="entry name" value="Porin"/>
    <property type="match status" value="1"/>
</dbReference>
<gene>
    <name evidence="1" type="ORF">DL240_02790</name>
</gene>
<organism evidence="1 2">
    <name type="scientific">Lujinxingia litoralis</name>
    <dbReference type="NCBI Taxonomy" id="2211119"/>
    <lineage>
        <taxon>Bacteria</taxon>
        <taxon>Deltaproteobacteria</taxon>
        <taxon>Bradymonadales</taxon>
        <taxon>Lujinxingiaceae</taxon>
        <taxon>Lujinxingia</taxon>
    </lineage>
</organism>
<evidence type="ECO:0008006" key="3">
    <source>
        <dbReference type="Google" id="ProtNLM"/>
    </source>
</evidence>
<accession>A0A328CBC6</accession>
<comment type="caution">
    <text evidence="1">The sequence shown here is derived from an EMBL/GenBank/DDBJ whole genome shotgun (WGS) entry which is preliminary data.</text>
</comment>
<proteinExistence type="predicted"/>
<evidence type="ECO:0000313" key="1">
    <source>
        <dbReference type="EMBL" id="RAL25154.1"/>
    </source>
</evidence>
<dbReference type="Proteomes" id="UP000249169">
    <property type="component" value="Unassembled WGS sequence"/>
</dbReference>
<dbReference type="OrthoDB" id="5494103at2"/>
<dbReference type="AlphaFoldDB" id="A0A328CBC6"/>
<dbReference type="RefSeq" id="WP_111728326.1">
    <property type="nucleotide sequence ID" value="NZ_QHKO01000001.1"/>
</dbReference>
<name>A0A328CBC6_9DELT</name>
<evidence type="ECO:0000313" key="2">
    <source>
        <dbReference type="Proteomes" id="UP000249169"/>
    </source>
</evidence>
<dbReference type="EMBL" id="QHKO01000001">
    <property type="protein sequence ID" value="RAL25154.1"/>
    <property type="molecule type" value="Genomic_DNA"/>
</dbReference>